<evidence type="ECO:0000313" key="9">
    <source>
        <dbReference type="Proteomes" id="UP000677054"/>
    </source>
</evidence>
<feature type="region of interest" description="Disordered" evidence="7">
    <location>
        <begin position="1"/>
        <end position="86"/>
    </location>
</feature>
<dbReference type="PANTHER" id="PTHR31634">
    <property type="entry name" value="BLOC-1-RELATED COMPLEX SUBUNIT 5"/>
    <property type="match status" value="1"/>
</dbReference>
<evidence type="ECO:0000256" key="1">
    <source>
        <dbReference type="ARBA" id="ARBA00004122"/>
    </source>
</evidence>
<evidence type="ECO:0000256" key="7">
    <source>
        <dbReference type="SAM" id="MobiDB-lite"/>
    </source>
</evidence>
<evidence type="ECO:0000256" key="2">
    <source>
        <dbReference type="ARBA" id="ARBA00010235"/>
    </source>
</evidence>
<dbReference type="AlphaFoldDB" id="A0A7R8XI86"/>
<dbReference type="InterPro" id="IPR018780">
    <property type="entry name" value="TBORCS5"/>
</dbReference>
<keyword evidence="9" id="KW-1185">Reference proteome</keyword>
<feature type="compositionally biased region" description="Basic and acidic residues" evidence="7">
    <location>
        <begin position="7"/>
        <end position="23"/>
    </location>
</feature>
<proteinExistence type="inferred from homology"/>
<keyword evidence="6" id="KW-0449">Lipoprotein</keyword>
<dbReference type="EMBL" id="LR901147">
    <property type="protein sequence ID" value="CAD7247911.1"/>
    <property type="molecule type" value="Genomic_DNA"/>
</dbReference>
<dbReference type="GO" id="GO:0030672">
    <property type="term" value="C:synaptic vesicle membrane"/>
    <property type="evidence" value="ECO:0007669"/>
    <property type="project" value="TreeGrafter"/>
</dbReference>
<feature type="compositionally biased region" description="Low complexity" evidence="7">
    <location>
        <begin position="63"/>
        <end position="75"/>
    </location>
</feature>
<evidence type="ECO:0000256" key="5">
    <source>
        <dbReference type="ARBA" id="ARBA00023228"/>
    </source>
</evidence>
<dbReference type="GO" id="GO:0072384">
    <property type="term" value="P:organelle transport along microtubule"/>
    <property type="evidence" value="ECO:0007669"/>
    <property type="project" value="TreeGrafter"/>
</dbReference>
<dbReference type="CDD" id="cd22789">
    <property type="entry name" value="BORCS5-like"/>
    <property type="match status" value="1"/>
</dbReference>
<evidence type="ECO:0000256" key="6">
    <source>
        <dbReference type="ARBA" id="ARBA00023288"/>
    </source>
</evidence>
<keyword evidence="4" id="KW-0472">Membrane</keyword>
<dbReference type="GO" id="GO:1903744">
    <property type="term" value="P:positive regulation of anterograde synaptic vesicle transport"/>
    <property type="evidence" value="ECO:0007669"/>
    <property type="project" value="TreeGrafter"/>
</dbReference>
<dbReference type="EMBL" id="CAJPEV010001630">
    <property type="protein sequence ID" value="CAG0893608.1"/>
    <property type="molecule type" value="Genomic_DNA"/>
</dbReference>
<comment type="similarity">
    <text evidence="2">Belongs to the BORCS5 family.</text>
</comment>
<protein>
    <recommendedName>
        <fullName evidence="3">BLOC-1-related complex subunit 5</fullName>
    </recommendedName>
</protein>
<dbReference type="GO" id="GO:0032418">
    <property type="term" value="P:lysosome localization"/>
    <property type="evidence" value="ECO:0007669"/>
    <property type="project" value="InterPro"/>
</dbReference>
<dbReference type="GO" id="GO:0098574">
    <property type="term" value="C:cytoplasmic side of lysosomal membrane"/>
    <property type="evidence" value="ECO:0007669"/>
    <property type="project" value="TreeGrafter"/>
</dbReference>
<dbReference type="Proteomes" id="UP000677054">
    <property type="component" value="Unassembled WGS sequence"/>
</dbReference>
<organism evidence="8">
    <name type="scientific">Darwinula stevensoni</name>
    <dbReference type="NCBI Taxonomy" id="69355"/>
    <lineage>
        <taxon>Eukaryota</taxon>
        <taxon>Metazoa</taxon>
        <taxon>Ecdysozoa</taxon>
        <taxon>Arthropoda</taxon>
        <taxon>Crustacea</taxon>
        <taxon>Oligostraca</taxon>
        <taxon>Ostracoda</taxon>
        <taxon>Podocopa</taxon>
        <taxon>Podocopida</taxon>
        <taxon>Darwinulocopina</taxon>
        <taxon>Darwinuloidea</taxon>
        <taxon>Darwinulidae</taxon>
        <taxon>Darwinula</taxon>
    </lineage>
</organism>
<dbReference type="Pfam" id="PF10158">
    <property type="entry name" value="LOH1CR12"/>
    <property type="match status" value="1"/>
</dbReference>
<dbReference type="OrthoDB" id="10035640at2759"/>
<dbReference type="PANTHER" id="PTHR31634:SF2">
    <property type="entry name" value="BLOC-1-RELATED COMPLEX SUBUNIT 5"/>
    <property type="match status" value="1"/>
</dbReference>
<evidence type="ECO:0000256" key="4">
    <source>
        <dbReference type="ARBA" id="ARBA00023136"/>
    </source>
</evidence>
<comment type="subcellular location">
    <subcellularLocation>
        <location evidence="1">Lysosome membrane</location>
        <topology evidence="1">Lipid-anchor</topology>
        <orientation evidence="1">Cytoplasmic side</orientation>
    </subcellularLocation>
</comment>
<accession>A0A7R8XI86</accession>
<name>A0A7R8XI86_9CRUS</name>
<evidence type="ECO:0000313" key="8">
    <source>
        <dbReference type="EMBL" id="CAD7247911.1"/>
    </source>
</evidence>
<evidence type="ECO:0000256" key="3">
    <source>
        <dbReference type="ARBA" id="ARBA00022300"/>
    </source>
</evidence>
<keyword evidence="5" id="KW-0458">Lysosome</keyword>
<reference evidence="8" key="1">
    <citation type="submission" date="2020-11" db="EMBL/GenBank/DDBJ databases">
        <authorList>
            <person name="Tran Van P."/>
        </authorList>
    </citation>
    <scope>NUCLEOTIDE SEQUENCE</scope>
</reference>
<gene>
    <name evidence="8" type="ORF">DSTB1V02_LOCUS7735</name>
</gene>
<sequence>MGAEHSAQSKDRRADSSYSDRSDMVSPQPASNEPDPPYISYTNRPIGESPQHGTPKLLQRAKSTGTDGSSGGSSSAKQTQRPKSIVVVRESGSLPQELEDNEELAHFRVDATLHHLLNGLTERQKKYAKYAEEMSRVHDVSRTVKRCHVMLNESLELMETLNNLLPIEDRLEPFVWTTG</sequence>
<dbReference type="GO" id="GO:0099078">
    <property type="term" value="C:BORC complex"/>
    <property type="evidence" value="ECO:0007669"/>
    <property type="project" value="TreeGrafter"/>
</dbReference>